<comment type="caution">
    <text evidence="1">The sequence shown here is derived from an EMBL/GenBank/DDBJ whole genome shotgun (WGS) entry which is preliminary data.</text>
</comment>
<accession>A0A315ZAR1</accession>
<proteinExistence type="predicted"/>
<keyword evidence="2" id="KW-1185">Reference proteome</keyword>
<dbReference type="Gene3D" id="2.180.10.10">
    <property type="entry name" value="RHS repeat-associated core"/>
    <property type="match status" value="1"/>
</dbReference>
<dbReference type="RefSeq" id="WP_109618832.1">
    <property type="nucleotide sequence ID" value="NZ_QGDO01000003.1"/>
</dbReference>
<dbReference type="OrthoDB" id="1046747at2"/>
<gene>
    <name evidence="1" type="ORF">BC781_103393</name>
</gene>
<dbReference type="EMBL" id="QGDO01000003">
    <property type="protein sequence ID" value="PWJ42143.1"/>
    <property type="molecule type" value="Genomic_DNA"/>
</dbReference>
<dbReference type="AlphaFoldDB" id="A0A315ZAR1"/>
<evidence type="ECO:0000313" key="2">
    <source>
        <dbReference type="Proteomes" id="UP000245535"/>
    </source>
</evidence>
<name>A0A315ZAR1_SEDFL</name>
<evidence type="ECO:0008006" key="3">
    <source>
        <dbReference type="Google" id="ProtNLM"/>
    </source>
</evidence>
<reference evidence="1 2" key="1">
    <citation type="submission" date="2018-03" db="EMBL/GenBank/DDBJ databases">
        <title>Genomic Encyclopedia of Archaeal and Bacterial Type Strains, Phase II (KMG-II): from individual species to whole genera.</title>
        <authorList>
            <person name="Goeker M."/>
        </authorList>
    </citation>
    <scope>NUCLEOTIDE SEQUENCE [LARGE SCALE GENOMIC DNA]</scope>
    <source>
        <strain evidence="1 2">DSM 28229</strain>
    </source>
</reference>
<evidence type="ECO:0000313" key="1">
    <source>
        <dbReference type="EMBL" id="PWJ42143.1"/>
    </source>
</evidence>
<dbReference type="Proteomes" id="UP000245535">
    <property type="component" value="Unassembled WGS sequence"/>
</dbReference>
<organism evidence="1 2">
    <name type="scientific">Sediminitomix flava</name>
    <dbReference type="NCBI Taxonomy" id="379075"/>
    <lineage>
        <taxon>Bacteria</taxon>
        <taxon>Pseudomonadati</taxon>
        <taxon>Bacteroidota</taxon>
        <taxon>Cytophagia</taxon>
        <taxon>Cytophagales</taxon>
        <taxon>Flammeovirgaceae</taxon>
        <taxon>Sediminitomix</taxon>
    </lineage>
</organism>
<sequence length="285" mass="33479">MRLRNISWILVLIPLVALRPFKDKKESDRSKMGLKGNVKSIEVEYGKVTNENGVWKLGEKPFNNAKEKTTFLPSGNIALKTIFSSSGDQQYKFQYFYKGDQLDSMLQYYSEDEPTYKTIYEFSKDKPSQLLSSVLYEFVDNTKAGKTDYFYDKKGNLIGRKNMNSADETNVEEVFEYKKRQKVRYKKYIASEQYTIIQEYEYNKQKLVSQILSKSITGQVQTKKVLAYDENGNLLSSRIYNPDDQLAEERTFEYTFDDKGNWVQKVVIENGEPYFMTVRKIEYFN</sequence>
<protein>
    <recommendedName>
        <fullName evidence="3">YD repeat-containing protein</fullName>
    </recommendedName>
</protein>